<keyword evidence="14" id="KW-1185">Reference proteome</keyword>
<evidence type="ECO:0000256" key="1">
    <source>
        <dbReference type="ARBA" id="ARBA00004651"/>
    </source>
</evidence>
<evidence type="ECO:0000259" key="11">
    <source>
        <dbReference type="PROSITE" id="PS50929"/>
    </source>
</evidence>
<keyword evidence="3" id="KW-1003">Cell membrane</keyword>
<evidence type="ECO:0000256" key="2">
    <source>
        <dbReference type="ARBA" id="ARBA00022448"/>
    </source>
</evidence>
<evidence type="ECO:0000313" key="15">
    <source>
        <dbReference type="Proteomes" id="UP000051751"/>
    </source>
</evidence>
<dbReference type="SUPFAM" id="SSF90123">
    <property type="entry name" value="ABC transporter transmembrane region"/>
    <property type="match status" value="1"/>
</dbReference>
<dbReference type="PANTHER" id="PTHR43394:SF1">
    <property type="entry name" value="ATP-BINDING CASSETTE SUB-FAMILY B MEMBER 10, MITOCHONDRIAL"/>
    <property type="match status" value="1"/>
</dbReference>
<dbReference type="GO" id="GO:0005524">
    <property type="term" value="F:ATP binding"/>
    <property type="evidence" value="ECO:0007669"/>
    <property type="project" value="UniProtKB-KW"/>
</dbReference>
<feature type="transmembrane region" description="Helical" evidence="9">
    <location>
        <begin position="63"/>
        <end position="86"/>
    </location>
</feature>
<dbReference type="Pfam" id="PF00005">
    <property type="entry name" value="ABC_tran"/>
    <property type="match status" value="1"/>
</dbReference>
<evidence type="ECO:0000313" key="14">
    <source>
        <dbReference type="Proteomes" id="UP000051645"/>
    </source>
</evidence>
<keyword evidence="5" id="KW-0547">Nucleotide-binding</keyword>
<organism evidence="12 15">
    <name type="scientific">Lactobacillus selangorensis</name>
    <dbReference type="NCBI Taxonomy" id="81857"/>
    <lineage>
        <taxon>Bacteria</taxon>
        <taxon>Bacillati</taxon>
        <taxon>Bacillota</taxon>
        <taxon>Bacilli</taxon>
        <taxon>Lactobacillales</taxon>
        <taxon>Lactobacillaceae</taxon>
        <taxon>Lactobacillus</taxon>
    </lineage>
</organism>
<name>A0A0R2FT80_9LACO</name>
<dbReference type="PANTHER" id="PTHR43394">
    <property type="entry name" value="ATP-DEPENDENT PERMEASE MDL1, MITOCHONDRIAL"/>
    <property type="match status" value="1"/>
</dbReference>
<reference evidence="14 15" key="1">
    <citation type="journal article" date="2015" name="Genome Announc.">
        <title>Expanding the biotechnology potential of lactobacilli through comparative genomics of 213 strains and associated genera.</title>
        <authorList>
            <person name="Sun Z."/>
            <person name="Harris H.M."/>
            <person name="McCann A."/>
            <person name="Guo C."/>
            <person name="Argimon S."/>
            <person name="Zhang W."/>
            <person name="Yang X."/>
            <person name="Jeffery I.B."/>
            <person name="Cooney J.C."/>
            <person name="Kagawa T.F."/>
            <person name="Liu W."/>
            <person name="Song Y."/>
            <person name="Salvetti E."/>
            <person name="Wrobel A."/>
            <person name="Rasinkangas P."/>
            <person name="Parkhill J."/>
            <person name="Rea M.C."/>
            <person name="O'Sullivan O."/>
            <person name="Ritari J."/>
            <person name="Douillard F.P."/>
            <person name="Paul Ross R."/>
            <person name="Yang R."/>
            <person name="Briner A.E."/>
            <person name="Felis G.E."/>
            <person name="de Vos W.M."/>
            <person name="Barrangou R."/>
            <person name="Klaenhammer T.R."/>
            <person name="Caufield P.W."/>
            <person name="Cui Y."/>
            <person name="Zhang H."/>
            <person name="O'Toole P.W."/>
        </authorList>
    </citation>
    <scope>NUCLEOTIDE SEQUENCE [LARGE SCALE GENOMIC DNA]</scope>
    <source>
        <strain evidence="12 15">ATCC BAA-66</strain>
        <strain evidence="13 14">DSM 13344</strain>
    </source>
</reference>
<evidence type="ECO:0000256" key="4">
    <source>
        <dbReference type="ARBA" id="ARBA00022692"/>
    </source>
</evidence>
<dbReference type="GO" id="GO:0016887">
    <property type="term" value="F:ATP hydrolysis activity"/>
    <property type="evidence" value="ECO:0007669"/>
    <property type="project" value="InterPro"/>
</dbReference>
<gene>
    <name evidence="12" type="ORF">IV38_GL000848</name>
    <name evidence="13" type="ORF">IV40_GL001005</name>
</gene>
<evidence type="ECO:0000256" key="5">
    <source>
        <dbReference type="ARBA" id="ARBA00022741"/>
    </source>
</evidence>
<dbReference type="Pfam" id="PF00664">
    <property type="entry name" value="ABC_membrane"/>
    <property type="match status" value="1"/>
</dbReference>
<dbReference type="InterPro" id="IPR039421">
    <property type="entry name" value="Type_1_exporter"/>
</dbReference>
<evidence type="ECO:0000256" key="8">
    <source>
        <dbReference type="ARBA" id="ARBA00023136"/>
    </source>
</evidence>
<keyword evidence="8 9" id="KW-0472">Membrane</keyword>
<keyword evidence="2" id="KW-0813">Transport</keyword>
<feature type="domain" description="ABC transmembrane type-1" evidence="11">
    <location>
        <begin position="23"/>
        <end position="311"/>
    </location>
</feature>
<accession>A0A0R2FT80</accession>
<feature type="transmembrane region" description="Helical" evidence="9">
    <location>
        <begin position="160"/>
        <end position="185"/>
    </location>
</feature>
<keyword evidence="4 9" id="KW-0812">Transmembrane</keyword>
<dbReference type="PROSITE" id="PS00211">
    <property type="entry name" value="ABC_TRANSPORTER_1"/>
    <property type="match status" value="1"/>
</dbReference>
<dbReference type="AlphaFoldDB" id="A0A0R2FT80"/>
<dbReference type="EMBL" id="JQAZ01000002">
    <property type="protein sequence ID" value="KRN32943.1"/>
    <property type="molecule type" value="Genomic_DNA"/>
</dbReference>
<dbReference type="Proteomes" id="UP000051645">
    <property type="component" value="Unassembled WGS sequence"/>
</dbReference>
<dbReference type="STRING" id="81857.IV38_GL000848"/>
<dbReference type="GO" id="GO:0005886">
    <property type="term" value="C:plasma membrane"/>
    <property type="evidence" value="ECO:0007669"/>
    <property type="project" value="UniProtKB-SubCell"/>
</dbReference>
<evidence type="ECO:0000256" key="7">
    <source>
        <dbReference type="ARBA" id="ARBA00022989"/>
    </source>
</evidence>
<dbReference type="SUPFAM" id="SSF52540">
    <property type="entry name" value="P-loop containing nucleoside triphosphate hydrolases"/>
    <property type="match status" value="1"/>
</dbReference>
<dbReference type="Proteomes" id="UP000051751">
    <property type="component" value="Unassembled WGS sequence"/>
</dbReference>
<feature type="domain" description="ABC transporter" evidence="10">
    <location>
        <begin position="345"/>
        <end position="586"/>
    </location>
</feature>
<dbReference type="PROSITE" id="PS50929">
    <property type="entry name" value="ABC_TM1F"/>
    <property type="match status" value="1"/>
</dbReference>
<dbReference type="InterPro" id="IPR003439">
    <property type="entry name" value="ABC_transporter-like_ATP-bd"/>
</dbReference>
<evidence type="ECO:0000313" key="12">
    <source>
        <dbReference type="EMBL" id="KRN28647.1"/>
    </source>
</evidence>
<feature type="transmembrane region" description="Helical" evidence="9">
    <location>
        <begin position="253"/>
        <end position="274"/>
    </location>
</feature>
<evidence type="ECO:0000256" key="9">
    <source>
        <dbReference type="SAM" id="Phobius"/>
    </source>
</evidence>
<dbReference type="GO" id="GO:0015421">
    <property type="term" value="F:ABC-type oligopeptide transporter activity"/>
    <property type="evidence" value="ECO:0007669"/>
    <property type="project" value="TreeGrafter"/>
</dbReference>
<protein>
    <submittedName>
        <fullName evidence="12">ABC-type multidrug protein lipid transport system, ATPase component</fullName>
    </submittedName>
</protein>
<dbReference type="FunFam" id="3.40.50.300:FF:000221">
    <property type="entry name" value="Multidrug ABC transporter ATP-binding protein"/>
    <property type="match status" value="1"/>
</dbReference>
<evidence type="ECO:0000256" key="6">
    <source>
        <dbReference type="ARBA" id="ARBA00022840"/>
    </source>
</evidence>
<dbReference type="InterPro" id="IPR017871">
    <property type="entry name" value="ABC_transporter-like_CS"/>
</dbReference>
<dbReference type="CDD" id="cd18548">
    <property type="entry name" value="ABC_6TM_Tm287_like"/>
    <property type="match status" value="1"/>
</dbReference>
<dbReference type="Gene3D" id="1.20.1560.10">
    <property type="entry name" value="ABC transporter type 1, transmembrane domain"/>
    <property type="match status" value="1"/>
</dbReference>
<dbReference type="PATRIC" id="fig|81857.3.peg.850"/>
<dbReference type="Gene3D" id="3.40.50.300">
    <property type="entry name" value="P-loop containing nucleotide triphosphate hydrolases"/>
    <property type="match status" value="1"/>
</dbReference>
<dbReference type="EMBL" id="JQAT01000002">
    <property type="protein sequence ID" value="KRN28647.1"/>
    <property type="molecule type" value="Genomic_DNA"/>
</dbReference>
<dbReference type="SMART" id="SM00382">
    <property type="entry name" value="AAA"/>
    <property type="match status" value="1"/>
</dbReference>
<dbReference type="InterPro" id="IPR036640">
    <property type="entry name" value="ABC1_TM_sf"/>
</dbReference>
<keyword evidence="7 9" id="KW-1133">Transmembrane helix</keyword>
<dbReference type="InterPro" id="IPR011527">
    <property type="entry name" value="ABC1_TM_dom"/>
</dbReference>
<evidence type="ECO:0000256" key="3">
    <source>
        <dbReference type="ARBA" id="ARBA00022475"/>
    </source>
</evidence>
<keyword evidence="6" id="KW-0067">ATP-binding</keyword>
<comment type="subcellular location">
    <subcellularLocation>
        <location evidence="1">Cell membrane</location>
        <topology evidence="1">Multi-pass membrane protein</topology>
    </subcellularLocation>
</comment>
<dbReference type="InterPro" id="IPR027417">
    <property type="entry name" value="P-loop_NTPase"/>
</dbReference>
<sequence>MNGVTLLFKILKRLTKKEWTMIVISVFFIAAQVGLELEIPAYMTKITTALETTGTTAADILTPGSIMLLLSVLSMLAAIIVGFFAARVAASFAAELRGDVYDQVMDYSAEDISHFSVPSLLTRSTNDITQLQQFIAMGLQVIIKAPITAVWAIAKIANQNWQWTLATGIAVVVLIIMLTIILTLVQPRFKLVQSLTDRLNAITRENLNGLKVVRAYNAEEYQNQKFATANANLTNTNLFANRVLALMNPGMTLISNGLTLAIYAIGAILISAAAQAAKLTLFSNMIVFSTYAMQVITAFLLLSIIFILLPRVTVSVGRINEVLDVKPSIAYGSKTPEASKPAGTIEFKDVSFHFGDAKEDAVKHLSFTAQPGQTIALIGSTGSGKSTVLNLLDRQYDVSEGQVLIDGVDVKQYTEQDLNNKIGYAPQKAVLFSGTIRSNIDFGNSPEMQQPLSDLEITDALDTAAALDFVEQEPQQLDAKVAQHGDNFSGGQKQRLAIARAVARKPEILMFDDSFSALDYETDQKVRGKLSSKNKGTTKVIVAQRISAIMDADQIIVLDDTGNVAGIGTHQELLKKNNVYQEIAYSQLSKEELA</sequence>
<evidence type="ECO:0000259" key="10">
    <source>
        <dbReference type="PROSITE" id="PS50893"/>
    </source>
</evidence>
<feature type="transmembrane region" description="Helical" evidence="9">
    <location>
        <begin position="286"/>
        <end position="309"/>
    </location>
</feature>
<dbReference type="InterPro" id="IPR003593">
    <property type="entry name" value="AAA+_ATPase"/>
</dbReference>
<dbReference type="PROSITE" id="PS50893">
    <property type="entry name" value="ABC_TRANSPORTER_2"/>
    <property type="match status" value="1"/>
</dbReference>
<feature type="transmembrane region" description="Helical" evidence="9">
    <location>
        <begin position="21"/>
        <end position="43"/>
    </location>
</feature>
<comment type="caution">
    <text evidence="12">The sequence shown here is derived from an EMBL/GenBank/DDBJ whole genome shotgun (WGS) entry which is preliminary data.</text>
</comment>
<evidence type="ECO:0000313" key="13">
    <source>
        <dbReference type="EMBL" id="KRN32943.1"/>
    </source>
</evidence>
<proteinExistence type="predicted"/>